<dbReference type="PANTHER" id="PTHR36456:SF1">
    <property type="entry name" value="UPF0232 PROTEIN SCO3875"/>
    <property type="match status" value="1"/>
</dbReference>
<evidence type="ECO:0000313" key="2">
    <source>
        <dbReference type="EMBL" id="CAB4997112.1"/>
    </source>
</evidence>
<gene>
    <name evidence="2" type="ORF">UFOPK3992_00418</name>
</gene>
<feature type="compositionally biased region" description="Acidic residues" evidence="1">
    <location>
        <begin position="1"/>
        <end position="11"/>
    </location>
</feature>
<organism evidence="2">
    <name type="scientific">freshwater metagenome</name>
    <dbReference type="NCBI Taxonomy" id="449393"/>
    <lineage>
        <taxon>unclassified sequences</taxon>
        <taxon>metagenomes</taxon>
        <taxon>ecological metagenomes</taxon>
    </lineage>
</organism>
<accession>A0A6J7P2Q5</accession>
<dbReference type="AlphaFoldDB" id="A0A6J7P2Q5"/>
<proteinExistence type="predicted"/>
<reference evidence="2" key="1">
    <citation type="submission" date="2020-05" db="EMBL/GenBank/DDBJ databases">
        <authorList>
            <person name="Chiriac C."/>
            <person name="Salcher M."/>
            <person name="Ghai R."/>
            <person name="Kavagutti S V."/>
        </authorList>
    </citation>
    <scope>NUCLEOTIDE SEQUENCE</scope>
</reference>
<protein>
    <submittedName>
        <fullName evidence="2">Unannotated protein</fullName>
    </submittedName>
</protein>
<dbReference type="Pfam" id="PF05258">
    <property type="entry name" value="DciA"/>
    <property type="match status" value="1"/>
</dbReference>
<feature type="region of interest" description="Disordered" evidence="1">
    <location>
        <begin position="165"/>
        <end position="185"/>
    </location>
</feature>
<feature type="region of interest" description="Disordered" evidence="1">
    <location>
        <begin position="1"/>
        <end position="69"/>
    </location>
</feature>
<feature type="compositionally biased region" description="Low complexity" evidence="1">
    <location>
        <begin position="28"/>
        <end position="46"/>
    </location>
</feature>
<evidence type="ECO:0000256" key="1">
    <source>
        <dbReference type="SAM" id="MobiDB-lite"/>
    </source>
</evidence>
<name>A0A6J7P2Q5_9ZZZZ</name>
<sequence>MSADDTGDETGADPAPLAEVGPPLVDPAQAALARARAHARQQGTAREASSSSTYKRRPPAAQLSNGRDPMLLGSAVDGMVAELGWEHQAAVGAITGRWVEIVGAEVADHVTAEHFDAESATLHLRADSTAWATQVRMLLPTLMSRLVDELGSGVVRSVTVLGPTAPSWTKGKRTVPGRGPRDTYG</sequence>
<dbReference type="EMBL" id="CAFBOZ010000042">
    <property type="protein sequence ID" value="CAB4997112.1"/>
    <property type="molecule type" value="Genomic_DNA"/>
</dbReference>
<dbReference type="PANTHER" id="PTHR36456">
    <property type="entry name" value="UPF0232 PROTEIN SCO3875"/>
    <property type="match status" value="1"/>
</dbReference>
<dbReference type="InterPro" id="IPR007922">
    <property type="entry name" value="DciA-like"/>
</dbReference>